<dbReference type="PANTHER" id="PTHR11138">
    <property type="entry name" value="METHIONYL-TRNA FORMYLTRANSFERASE"/>
    <property type="match status" value="1"/>
</dbReference>
<dbReference type="AlphaFoldDB" id="A0A3S8ZRL9"/>
<evidence type="ECO:0000259" key="2">
    <source>
        <dbReference type="Pfam" id="PF02911"/>
    </source>
</evidence>
<accession>A0A3S8ZRL9</accession>
<dbReference type="InterPro" id="IPR005793">
    <property type="entry name" value="Formyl_trans_C"/>
</dbReference>
<organism evidence="3 4">
    <name type="scientific">Iodobacter ciconiae</name>
    <dbReference type="NCBI Taxonomy" id="2496266"/>
    <lineage>
        <taxon>Bacteria</taxon>
        <taxon>Pseudomonadati</taxon>
        <taxon>Pseudomonadota</taxon>
        <taxon>Betaproteobacteria</taxon>
        <taxon>Neisseriales</taxon>
        <taxon>Chitinibacteraceae</taxon>
        <taxon>Iodobacter</taxon>
    </lineage>
</organism>
<protein>
    <submittedName>
        <fullName evidence="3">Formyltransferase</fullName>
    </submittedName>
</protein>
<dbReference type="PANTHER" id="PTHR11138:SF5">
    <property type="entry name" value="METHIONYL-TRNA FORMYLTRANSFERASE, MITOCHONDRIAL"/>
    <property type="match status" value="1"/>
</dbReference>
<dbReference type="Pfam" id="PF00551">
    <property type="entry name" value="Formyl_trans_N"/>
    <property type="match status" value="1"/>
</dbReference>
<dbReference type="OrthoDB" id="9802815at2"/>
<dbReference type="SUPFAM" id="SSF53328">
    <property type="entry name" value="Formyltransferase"/>
    <property type="match status" value="1"/>
</dbReference>
<dbReference type="SUPFAM" id="SSF50486">
    <property type="entry name" value="FMT C-terminal domain-like"/>
    <property type="match status" value="1"/>
</dbReference>
<dbReference type="InterPro" id="IPR036477">
    <property type="entry name" value="Formyl_transf_N_sf"/>
</dbReference>
<dbReference type="GO" id="GO:0005829">
    <property type="term" value="C:cytosol"/>
    <property type="evidence" value="ECO:0007669"/>
    <property type="project" value="TreeGrafter"/>
</dbReference>
<feature type="domain" description="Formyl transferase C-terminal" evidence="2">
    <location>
        <begin position="204"/>
        <end position="300"/>
    </location>
</feature>
<keyword evidence="3" id="KW-0808">Transferase</keyword>
<dbReference type="EMBL" id="CP034433">
    <property type="protein sequence ID" value="AZN36114.1"/>
    <property type="molecule type" value="Genomic_DNA"/>
</dbReference>
<dbReference type="GO" id="GO:0004479">
    <property type="term" value="F:methionyl-tRNA formyltransferase activity"/>
    <property type="evidence" value="ECO:0007669"/>
    <property type="project" value="TreeGrafter"/>
</dbReference>
<dbReference type="NCBIfam" id="NF005414">
    <property type="entry name" value="PRK06988.1"/>
    <property type="match status" value="1"/>
</dbReference>
<feature type="domain" description="Formyl transferase N-terminal" evidence="1">
    <location>
        <begin position="40"/>
        <end position="177"/>
    </location>
</feature>
<evidence type="ECO:0000259" key="1">
    <source>
        <dbReference type="Pfam" id="PF00551"/>
    </source>
</evidence>
<dbReference type="RefSeq" id="WP_125972485.1">
    <property type="nucleotide sequence ID" value="NZ_CP034433.1"/>
</dbReference>
<evidence type="ECO:0000313" key="3">
    <source>
        <dbReference type="EMBL" id="AZN36114.1"/>
    </source>
</evidence>
<name>A0A3S8ZRL9_9NEIS</name>
<dbReference type="InterPro" id="IPR011034">
    <property type="entry name" value="Formyl_transferase-like_C_sf"/>
</dbReference>
<dbReference type="Gene3D" id="3.40.50.12230">
    <property type="match status" value="1"/>
</dbReference>
<dbReference type="Proteomes" id="UP000282438">
    <property type="component" value="Chromosome"/>
</dbReference>
<sequence>MKSAVVFAYHNVGVRCIKTLLAAGIEIKLIVTHEDNPGENIWFGSVAQLASDYEIPFITPDNPNTAEIETQIAALDVDFLFSFYYRNMLKAPLLDTPKRGAFNMHGSLLPQYRGRVPINWAIIKGETQTGATLHVMNIKPDNGPIVAQQAVPILPDDTAQEVFEKVTIAAEICLSAALPRLIAGKTDFTQQDLSQGAYYGGRSAKDGQIDWQQSAKEIHNLVRAVTAPYPGAFTDIHEKRLIIWRTRQIFTATTTAIEPITPLMYADGDKIILLCSDGAALLVLHAEFAGETLNGKNFIHHFGASSIDLHSTTLGKT</sequence>
<keyword evidence="4" id="KW-1185">Reference proteome</keyword>
<dbReference type="Pfam" id="PF02911">
    <property type="entry name" value="Formyl_trans_C"/>
    <property type="match status" value="1"/>
</dbReference>
<gene>
    <name evidence="3" type="ORF">EJO50_06255</name>
</gene>
<dbReference type="InterPro" id="IPR002376">
    <property type="entry name" value="Formyl_transf_N"/>
</dbReference>
<proteinExistence type="predicted"/>
<reference evidence="3 4" key="1">
    <citation type="submission" date="2018-12" db="EMBL/GenBank/DDBJ databases">
        <title>Complete genome sequence of Iodobacter sp. H11R3.</title>
        <authorList>
            <person name="Bae J.-W."/>
        </authorList>
    </citation>
    <scope>NUCLEOTIDE SEQUENCE [LARGE SCALE GENOMIC DNA]</scope>
    <source>
        <strain evidence="3 4">H11R3</strain>
    </source>
</reference>
<evidence type="ECO:0000313" key="4">
    <source>
        <dbReference type="Proteomes" id="UP000282438"/>
    </source>
</evidence>
<dbReference type="KEGG" id="iod:EJO50_06255"/>